<keyword evidence="4" id="KW-1185">Reference proteome</keyword>
<sequence length="363" mass="40581">MSFLDRFQGKIATVTAQGHLKKADGSEEIRVGAPKRRSQQQQKQPQQQLTGNNNMNHNSNTSQTMLRQPTKVQVRTDRGNVPASQVAPPPPIHTQRSPAKLLPQDTLMASPRGKANIYEAKSARGAASYEYFDAARIPGRVRDDYADVQPPRQALSIRSPDRSSKNAPIKESPKECRSPREINESRVVTDQDQLAFSRKARPVQYEPCKLSQYKKEKPDGYYELGRLQPDLNTDELVEKRAKNERIKAFSQNLRAINKNAQTKKPADASTEQAATKPKSTREKGLAFAKRVPKPKLSQISDSADGEVSTRTSRAPRTRVPKPKNPNVVIDDDSDDDEFNAELQQLQQRHEASRAEVEALVGSV</sequence>
<dbReference type="OrthoDB" id="62528at2759"/>
<evidence type="ECO:0000256" key="1">
    <source>
        <dbReference type="SAM" id="Coils"/>
    </source>
</evidence>
<dbReference type="InterPro" id="IPR027968">
    <property type="entry name" value="JHY"/>
</dbReference>
<dbReference type="EMBL" id="BSXW01000827">
    <property type="protein sequence ID" value="GMF30289.1"/>
    <property type="molecule type" value="Genomic_DNA"/>
</dbReference>
<name>A0A9W6UC82_9STRA</name>
<proteinExistence type="predicted"/>
<evidence type="ECO:0000313" key="3">
    <source>
        <dbReference type="EMBL" id="GMF30289.1"/>
    </source>
</evidence>
<accession>A0A9W6UC82</accession>
<feature type="compositionally biased region" description="Low complexity" evidence="2">
    <location>
        <begin position="39"/>
        <end position="60"/>
    </location>
</feature>
<dbReference type="Pfam" id="PF15261">
    <property type="entry name" value="JHY"/>
    <property type="match status" value="1"/>
</dbReference>
<feature type="compositionally biased region" description="Basic and acidic residues" evidence="2">
    <location>
        <begin position="21"/>
        <end position="30"/>
    </location>
</feature>
<evidence type="ECO:0000313" key="4">
    <source>
        <dbReference type="Proteomes" id="UP001165083"/>
    </source>
</evidence>
<feature type="coiled-coil region" evidence="1">
    <location>
        <begin position="335"/>
        <end position="362"/>
    </location>
</feature>
<feature type="region of interest" description="Disordered" evidence="2">
    <location>
        <begin position="143"/>
        <end position="200"/>
    </location>
</feature>
<organism evidence="3 4">
    <name type="scientific">Phytophthora lilii</name>
    <dbReference type="NCBI Taxonomy" id="2077276"/>
    <lineage>
        <taxon>Eukaryota</taxon>
        <taxon>Sar</taxon>
        <taxon>Stramenopiles</taxon>
        <taxon>Oomycota</taxon>
        <taxon>Peronosporomycetes</taxon>
        <taxon>Peronosporales</taxon>
        <taxon>Peronosporaceae</taxon>
        <taxon>Phytophthora</taxon>
    </lineage>
</organism>
<protein>
    <submittedName>
        <fullName evidence="3">Unnamed protein product</fullName>
    </submittedName>
</protein>
<gene>
    <name evidence="3" type="ORF">Plil01_001290400</name>
</gene>
<feature type="region of interest" description="Disordered" evidence="2">
    <location>
        <begin position="257"/>
        <end position="334"/>
    </location>
</feature>
<feature type="compositionally biased region" description="Polar residues" evidence="2">
    <location>
        <begin position="61"/>
        <end position="73"/>
    </location>
</feature>
<feature type="region of interest" description="Disordered" evidence="2">
    <location>
        <begin position="18"/>
        <end position="100"/>
    </location>
</feature>
<evidence type="ECO:0000256" key="2">
    <source>
        <dbReference type="SAM" id="MobiDB-lite"/>
    </source>
</evidence>
<comment type="caution">
    <text evidence="3">The sequence shown here is derived from an EMBL/GenBank/DDBJ whole genome shotgun (WGS) entry which is preliminary data.</text>
</comment>
<feature type="compositionally biased region" description="Basic and acidic residues" evidence="2">
    <location>
        <begin position="171"/>
        <end position="189"/>
    </location>
</feature>
<keyword evidence="1" id="KW-0175">Coiled coil</keyword>
<dbReference type="AlphaFoldDB" id="A0A9W6UC82"/>
<dbReference type="Proteomes" id="UP001165083">
    <property type="component" value="Unassembled WGS sequence"/>
</dbReference>
<reference evidence="3" key="1">
    <citation type="submission" date="2023-04" db="EMBL/GenBank/DDBJ databases">
        <title>Phytophthora lilii NBRC 32176.</title>
        <authorList>
            <person name="Ichikawa N."/>
            <person name="Sato H."/>
            <person name="Tonouchi N."/>
        </authorList>
    </citation>
    <scope>NUCLEOTIDE SEQUENCE</scope>
    <source>
        <strain evidence="3">NBRC 32176</strain>
    </source>
</reference>